<dbReference type="RefSeq" id="WP_180915738.1">
    <property type="nucleotide sequence ID" value="NZ_CP059165.1"/>
</dbReference>
<feature type="region of interest" description="Disordered" evidence="1">
    <location>
        <begin position="1"/>
        <end position="54"/>
    </location>
</feature>
<evidence type="ECO:0000313" key="2">
    <source>
        <dbReference type="EMBL" id="QLL07165.1"/>
    </source>
</evidence>
<organism evidence="2 3">
    <name type="scientific">Mycobacterium vicinigordonae</name>
    <dbReference type="NCBI Taxonomy" id="1719132"/>
    <lineage>
        <taxon>Bacteria</taxon>
        <taxon>Bacillati</taxon>
        <taxon>Actinomycetota</taxon>
        <taxon>Actinomycetes</taxon>
        <taxon>Mycobacteriales</taxon>
        <taxon>Mycobacteriaceae</taxon>
        <taxon>Mycobacterium</taxon>
    </lineage>
</organism>
<protein>
    <submittedName>
        <fullName evidence="2">Uncharacterized protein</fullName>
    </submittedName>
</protein>
<dbReference type="AlphaFoldDB" id="A0A7D6E7V8"/>
<evidence type="ECO:0000313" key="3">
    <source>
        <dbReference type="Proteomes" id="UP000510682"/>
    </source>
</evidence>
<dbReference type="Proteomes" id="UP000510682">
    <property type="component" value="Chromosome"/>
</dbReference>
<dbReference type="KEGG" id="mgor:H0P51_26435"/>
<reference evidence="3" key="1">
    <citation type="submission" date="2020-07" db="EMBL/GenBank/DDBJ databases">
        <title>Description of Mycobacterium gordonae subsp. intergordonae subsp.nov. and Mycobacterium gordonae subsp. gordonae subsp. nov.</title>
        <authorList>
            <person name="Yu X."/>
        </authorList>
    </citation>
    <scope>NUCLEOTIDE SEQUENCE [LARGE SCALE GENOMIC DNA]</scope>
    <source>
        <strain evidence="3">24</strain>
    </source>
</reference>
<reference evidence="2 3" key="2">
    <citation type="submission" date="2020-07" db="EMBL/GenBank/DDBJ databases">
        <authorList>
            <person name="Yu X."/>
        </authorList>
    </citation>
    <scope>NUCLEOTIDE SEQUENCE [LARGE SCALE GENOMIC DNA]</scope>
    <source>
        <strain evidence="3">24</strain>
    </source>
</reference>
<sequence>MAERRKAESDVEPDEHVASSRAGRERDGDYVGRTGADDDFDAGETGAEARSKDR</sequence>
<accession>A0A7D6E7V8</accession>
<evidence type="ECO:0000256" key="1">
    <source>
        <dbReference type="SAM" id="MobiDB-lite"/>
    </source>
</evidence>
<reference evidence="3" key="3">
    <citation type="submission" date="2023-07" db="EMBL/GenBank/DDBJ databases">
        <title>Description of Mycobacterium gordonae subsp. intergordonae subsp.nov. and Mycobacterium gordonae subsp. gordonae subsp. nov.</title>
        <authorList>
            <person name="Huang H."/>
        </authorList>
    </citation>
    <scope>NUCLEOTIDE SEQUENCE [LARGE SCALE GENOMIC DNA]</scope>
    <source>
        <strain evidence="3">24</strain>
    </source>
</reference>
<proteinExistence type="predicted"/>
<keyword evidence="3" id="KW-1185">Reference proteome</keyword>
<gene>
    <name evidence="2" type="ORF">H0P51_26435</name>
</gene>
<dbReference type="EMBL" id="CP059165">
    <property type="protein sequence ID" value="QLL07165.1"/>
    <property type="molecule type" value="Genomic_DNA"/>
</dbReference>
<name>A0A7D6E7V8_9MYCO</name>
<feature type="compositionally biased region" description="Basic and acidic residues" evidence="1">
    <location>
        <begin position="1"/>
        <end position="30"/>
    </location>
</feature>